<proteinExistence type="predicted"/>
<evidence type="ECO:0000313" key="1">
    <source>
        <dbReference type="EMBL" id="GAV66890.1"/>
    </source>
</evidence>
<reference evidence="2" key="1">
    <citation type="submission" date="2016-04" db="EMBL/GenBank/DDBJ databases">
        <title>Cephalotus genome sequencing.</title>
        <authorList>
            <person name="Fukushima K."/>
            <person name="Hasebe M."/>
            <person name="Fang X."/>
        </authorList>
    </citation>
    <scope>NUCLEOTIDE SEQUENCE [LARGE SCALE GENOMIC DNA]</scope>
    <source>
        <strain evidence="2">cv. St1</strain>
    </source>
</reference>
<dbReference type="EMBL" id="BDDD01000507">
    <property type="protein sequence ID" value="GAV66890.1"/>
    <property type="molecule type" value="Genomic_DNA"/>
</dbReference>
<dbReference type="AlphaFoldDB" id="A0A1Q3BFW0"/>
<protein>
    <submittedName>
        <fullName evidence="1">RVP_2 domain-containing protein</fullName>
    </submittedName>
</protein>
<gene>
    <name evidence="1" type="ORF">CFOL_v3_10400</name>
</gene>
<name>A0A1Q3BFW0_CEPFO</name>
<dbReference type="InterPro" id="IPR021109">
    <property type="entry name" value="Peptidase_aspartic_dom_sf"/>
</dbReference>
<evidence type="ECO:0000313" key="2">
    <source>
        <dbReference type="Proteomes" id="UP000187406"/>
    </source>
</evidence>
<dbReference type="CDD" id="cd00303">
    <property type="entry name" value="retropepsin_like"/>
    <property type="match status" value="1"/>
</dbReference>
<sequence length="238" mass="26755">MFRPTTMNQAIGLARLQEERIVLKKKLNRPDLRKLTTVTNGASKPPTKRLTLVEAKERRDRGFCLYCDEKFHPGHRCRIPKLFMNDNVSFDTEEVGEEGQEIDMEIEELNEPVHHISLHAITGSLAPLTMRIVGFLNGCSLIFLIDSGSMHNFLSLRAVTWARVPVHQGSVFEVMVANGDWLKGEGRCEGDTLSIQGSPIKTDFCLPTLGGCEAVLGTQWLRTLGPIVWDFQNLSMTF</sequence>
<dbReference type="Gene3D" id="2.40.70.10">
    <property type="entry name" value="Acid Proteases"/>
    <property type="match status" value="1"/>
</dbReference>
<dbReference type="Proteomes" id="UP000187406">
    <property type="component" value="Unassembled WGS sequence"/>
</dbReference>
<keyword evidence="2" id="KW-1185">Reference proteome</keyword>
<accession>A0A1Q3BFW0</accession>
<dbReference type="InParanoid" id="A0A1Q3BFW0"/>
<organism evidence="1 2">
    <name type="scientific">Cephalotus follicularis</name>
    <name type="common">Albany pitcher plant</name>
    <dbReference type="NCBI Taxonomy" id="3775"/>
    <lineage>
        <taxon>Eukaryota</taxon>
        <taxon>Viridiplantae</taxon>
        <taxon>Streptophyta</taxon>
        <taxon>Embryophyta</taxon>
        <taxon>Tracheophyta</taxon>
        <taxon>Spermatophyta</taxon>
        <taxon>Magnoliopsida</taxon>
        <taxon>eudicotyledons</taxon>
        <taxon>Gunneridae</taxon>
        <taxon>Pentapetalae</taxon>
        <taxon>rosids</taxon>
        <taxon>fabids</taxon>
        <taxon>Oxalidales</taxon>
        <taxon>Cephalotaceae</taxon>
        <taxon>Cephalotus</taxon>
    </lineage>
</organism>
<comment type="caution">
    <text evidence="1">The sequence shown here is derived from an EMBL/GenBank/DDBJ whole genome shotgun (WGS) entry which is preliminary data.</text>
</comment>
<dbReference type="OrthoDB" id="1745472at2759"/>